<dbReference type="AlphaFoldDB" id="A0A381L2M2"/>
<organism evidence="1">
    <name type="scientific">Blumeria graminis f. sp. tritici 96224</name>
    <dbReference type="NCBI Taxonomy" id="1268274"/>
    <lineage>
        <taxon>Eukaryota</taxon>
        <taxon>Fungi</taxon>
        <taxon>Dikarya</taxon>
        <taxon>Ascomycota</taxon>
        <taxon>Pezizomycotina</taxon>
        <taxon>Leotiomycetes</taxon>
        <taxon>Erysiphales</taxon>
        <taxon>Erysiphaceae</taxon>
        <taxon>Blumeria</taxon>
    </lineage>
</organism>
<gene>
    <name evidence="1" type="ORF">BGT96224V2_LOCUS233</name>
</gene>
<accession>A0A381L2M2</accession>
<sequence>MGAGTISWRSWILAGYGHEAFFIHSFRIASWSLCRLVNKYNDKKTGSLVMNCRESSI</sequence>
<protein>
    <submittedName>
        <fullName evidence="1">Bgt-20334</fullName>
    </submittedName>
</protein>
<proteinExistence type="predicted"/>
<reference evidence="1" key="1">
    <citation type="submission" date="2018-07" db="EMBL/GenBank/DDBJ databases">
        <authorList>
            <person name="Quirk P.G."/>
            <person name="Krulwich T.A."/>
        </authorList>
    </citation>
    <scope>NUCLEOTIDE SEQUENCE</scope>
    <source>
        <strain evidence="1">96224</strain>
    </source>
</reference>
<evidence type="ECO:0000313" key="1">
    <source>
        <dbReference type="EMBL" id="SUZ07762.1"/>
    </source>
</evidence>
<dbReference type="EMBL" id="UIGY01000001">
    <property type="protein sequence ID" value="SUZ07762.1"/>
    <property type="molecule type" value="Genomic_DNA"/>
</dbReference>
<name>A0A381L2M2_BLUGR</name>